<name>A0A1W6JXW9_9CREN</name>
<dbReference type="AlphaFoldDB" id="A0A1W6JXW9"/>
<reference evidence="1 2" key="1">
    <citation type="submission" date="2017-03" db="EMBL/GenBank/DDBJ databases">
        <title>Sulfur activation and transportation mechanism of thermophilic Archaea Acidianus manzaensis YN-25.</title>
        <authorList>
            <person name="Ma Y."/>
            <person name="Yang Y."/>
            <person name="Xia J."/>
        </authorList>
    </citation>
    <scope>NUCLEOTIDE SEQUENCE [LARGE SCALE GENOMIC DNA]</scope>
    <source>
        <strain evidence="1 2">YN-25</strain>
    </source>
</reference>
<dbReference type="STRING" id="282676.B6F84_03085"/>
<protein>
    <recommendedName>
        <fullName evidence="3">HEPN domain-containing protein</fullName>
    </recommendedName>
</protein>
<dbReference type="RefSeq" id="WP_148690871.1">
    <property type="nucleotide sequence ID" value="NZ_CP020477.1"/>
</dbReference>
<dbReference type="KEGG" id="aman:B6F84_03085"/>
<gene>
    <name evidence="1" type="ORF">B6F84_03085</name>
</gene>
<organism evidence="1 2">
    <name type="scientific">Acidianus manzaensis</name>
    <dbReference type="NCBI Taxonomy" id="282676"/>
    <lineage>
        <taxon>Archaea</taxon>
        <taxon>Thermoproteota</taxon>
        <taxon>Thermoprotei</taxon>
        <taxon>Sulfolobales</taxon>
        <taxon>Sulfolobaceae</taxon>
        <taxon>Acidianus</taxon>
    </lineage>
</organism>
<dbReference type="GeneID" id="41589870"/>
<sequence length="138" mass="15832">MNTSSLASEFILRSLRNLKEAREAYDDGDKYYTLIRLNECLSNISNAILALYGVYLIEGDPISSLGYLIETRDLDEKSKSLILEIQELERNINVINYFDESSLKSPSVLARDKDLGSFLEKVTKIFEIVQNIFDEFHP</sequence>
<dbReference type="EMBL" id="CP020477">
    <property type="protein sequence ID" value="ARM75113.1"/>
    <property type="molecule type" value="Genomic_DNA"/>
</dbReference>
<evidence type="ECO:0000313" key="2">
    <source>
        <dbReference type="Proteomes" id="UP000193404"/>
    </source>
</evidence>
<evidence type="ECO:0000313" key="1">
    <source>
        <dbReference type="EMBL" id="ARM75113.1"/>
    </source>
</evidence>
<dbReference type="SUPFAM" id="SSF81593">
    <property type="entry name" value="Nucleotidyltransferase substrate binding subunit/domain"/>
    <property type="match status" value="1"/>
</dbReference>
<dbReference type="OrthoDB" id="36388at2157"/>
<proteinExistence type="predicted"/>
<dbReference type="Proteomes" id="UP000193404">
    <property type="component" value="Chromosome"/>
</dbReference>
<accession>A0A1W6JXW9</accession>
<evidence type="ECO:0008006" key="3">
    <source>
        <dbReference type="Google" id="ProtNLM"/>
    </source>
</evidence>
<keyword evidence="2" id="KW-1185">Reference proteome</keyword>